<gene>
    <name evidence="2" type="ORF">NDU88_000400</name>
</gene>
<feature type="chain" id="PRO_5043933516" evidence="1">
    <location>
        <begin position="23"/>
        <end position="139"/>
    </location>
</feature>
<keyword evidence="1" id="KW-0732">Signal</keyword>
<accession>A0AAV7VTD2</accession>
<sequence>MEPWSSGLGLLMFPFLEVPVVLEGCPAQLTPGGQARIHFRACTSGPAALARLGADTPSWAEPVTAALAGPIGLGRAPIAPVLTVTRYPAGLPNARLGPDGSPLPPGTSAIREKLRNSGCCQAGSASDLGRRSSFKLRMS</sequence>
<comment type="caution">
    <text evidence="2">The sequence shown here is derived from an EMBL/GenBank/DDBJ whole genome shotgun (WGS) entry which is preliminary data.</text>
</comment>
<evidence type="ECO:0000313" key="2">
    <source>
        <dbReference type="EMBL" id="KAJ1204965.1"/>
    </source>
</evidence>
<organism evidence="2 3">
    <name type="scientific">Pleurodeles waltl</name>
    <name type="common">Iberian ribbed newt</name>
    <dbReference type="NCBI Taxonomy" id="8319"/>
    <lineage>
        <taxon>Eukaryota</taxon>
        <taxon>Metazoa</taxon>
        <taxon>Chordata</taxon>
        <taxon>Craniata</taxon>
        <taxon>Vertebrata</taxon>
        <taxon>Euteleostomi</taxon>
        <taxon>Amphibia</taxon>
        <taxon>Batrachia</taxon>
        <taxon>Caudata</taxon>
        <taxon>Salamandroidea</taxon>
        <taxon>Salamandridae</taxon>
        <taxon>Pleurodelinae</taxon>
        <taxon>Pleurodeles</taxon>
    </lineage>
</organism>
<dbReference type="AlphaFoldDB" id="A0AAV7VTD2"/>
<protein>
    <submittedName>
        <fullName evidence="2">Uncharacterized protein</fullName>
    </submittedName>
</protein>
<evidence type="ECO:0000313" key="3">
    <source>
        <dbReference type="Proteomes" id="UP001066276"/>
    </source>
</evidence>
<reference evidence="2" key="1">
    <citation type="journal article" date="2022" name="bioRxiv">
        <title>Sequencing and chromosome-scale assembly of the giantPleurodeles waltlgenome.</title>
        <authorList>
            <person name="Brown T."/>
            <person name="Elewa A."/>
            <person name="Iarovenko S."/>
            <person name="Subramanian E."/>
            <person name="Araus A.J."/>
            <person name="Petzold A."/>
            <person name="Susuki M."/>
            <person name="Suzuki K.-i.T."/>
            <person name="Hayashi T."/>
            <person name="Toyoda A."/>
            <person name="Oliveira C."/>
            <person name="Osipova E."/>
            <person name="Leigh N.D."/>
            <person name="Simon A."/>
            <person name="Yun M.H."/>
        </authorList>
    </citation>
    <scope>NUCLEOTIDE SEQUENCE</scope>
    <source>
        <strain evidence="2">20211129_DDA</strain>
        <tissue evidence="2">Liver</tissue>
    </source>
</reference>
<proteinExistence type="predicted"/>
<evidence type="ECO:0000256" key="1">
    <source>
        <dbReference type="SAM" id="SignalP"/>
    </source>
</evidence>
<dbReference type="EMBL" id="JANPWB010000002">
    <property type="protein sequence ID" value="KAJ1204965.1"/>
    <property type="molecule type" value="Genomic_DNA"/>
</dbReference>
<name>A0AAV7VTD2_PLEWA</name>
<dbReference type="Proteomes" id="UP001066276">
    <property type="component" value="Chromosome 1_2"/>
</dbReference>
<feature type="signal peptide" evidence="1">
    <location>
        <begin position="1"/>
        <end position="22"/>
    </location>
</feature>
<keyword evidence="3" id="KW-1185">Reference proteome</keyword>